<dbReference type="GO" id="GO:0008360">
    <property type="term" value="P:regulation of cell shape"/>
    <property type="evidence" value="ECO:0007669"/>
    <property type="project" value="UniProtKB-KW"/>
</dbReference>
<gene>
    <name evidence="14" type="ORF">DESAMIL20_1385</name>
</gene>
<feature type="transmembrane region" description="Helical" evidence="13">
    <location>
        <begin position="135"/>
        <end position="153"/>
    </location>
</feature>
<dbReference type="GO" id="GO:0032153">
    <property type="term" value="C:cell division site"/>
    <property type="evidence" value="ECO:0007669"/>
    <property type="project" value="TreeGrafter"/>
</dbReference>
<dbReference type="GO" id="GO:0015648">
    <property type="term" value="F:lipid-linked peptidoglycan transporter activity"/>
    <property type="evidence" value="ECO:0007669"/>
    <property type="project" value="TreeGrafter"/>
</dbReference>
<dbReference type="GO" id="GO:0051301">
    <property type="term" value="P:cell division"/>
    <property type="evidence" value="ECO:0007669"/>
    <property type="project" value="InterPro"/>
</dbReference>
<dbReference type="EMBL" id="MDSU01000018">
    <property type="protein sequence ID" value="OSS41832.1"/>
    <property type="molecule type" value="Genomic_DNA"/>
</dbReference>
<evidence type="ECO:0000313" key="15">
    <source>
        <dbReference type="Proteomes" id="UP000194141"/>
    </source>
</evidence>
<evidence type="ECO:0000256" key="10">
    <source>
        <dbReference type="ARBA" id="ARBA00023316"/>
    </source>
</evidence>
<dbReference type="InterPro" id="IPR011923">
    <property type="entry name" value="RodA/MrdB"/>
</dbReference>
<comment type="subcellular location">
    <subcellularLocation>
        <location evidence="1">Membrane</location>
        <topology evidence="1">Multi-pass membrane protein</topology>
    </subcellularLocation>
</comment>
<feature type="transmembrane region" description="Helical" evidence="13">
    <location>
        <begin position="71"/>
        <end position="91"/>
    </location>
</feature>
<dbReference type="GO" id="GO:0005886">
    <property type="term" value="C:plasma membrane"/>
    <property type="evidence" value="ECO:0007669"/>
    <property type="project" value="TreeGrafter"/>
</dbReference>
<reference evidence="14 15" key="1">
    <citation type="journal article" date="2017" name="Front. Microbiol.">
        <title>Genome Sequence of Desulfurella amilsii Strain TR1 and Comparative Genomics of Desulfurellaceae Family.</title>
        <authorList>
            <person name="Florentino A.P."/>
            <person name="Stams A.J."/>
            <person name="Sanchez-Andrea I."/>
        </authorList>
    </citation>
    <scope>NUCLEOTIDE SEQUENCE [LARGE SCALE GENOMIC DNA]</scope>
    <source>
        <strain evidence="14 15">TR1</strain>
    </source>
</reference>
<evidence type="ECO:0000256" key="8">
    <source>
        <dbReference type="ARBA" id="ARBA00022989"/>
    </source>
</evidence>
<keyword evidence="15" id="KW-1185">Reference proteome</keyword>
<feature type="transmembrane region" description="Helical" evidence="13">
    <location>
        <begin position="12"/>
        <end position="34"/>
    </location>
</feature>
<dbReference type="PANTHER" id="PTHR30474:SF1">
    <property type="entry name" value="PEPTIDOGLYCAN GLYCOSYLTRANSFERASE MRDB"/>
    <property type="match status" value="1"/>
</dbReference>
<evidence type="ECO:0000256" key="2">
    <source>
        <dbReference type="ARBA" id="ARBA00022475"/>
    </source>
</evidence>
<dbReference type="STRING" id="1562698.DESAMIL20_1385"/>
<dbReference type="Pfam" id="PF01098">
    <property type="entry name" value="FTSW_RODA_SPOVE"/>
    <property type="match status" value="1"/>
</dbReference>
<sequence length="364" mass="40996">MLLQLDRRKFKYFDYYLFIAVCLLGVLSVFLIYSTDAGRVFYNKQILWELLGVFLCLLVANMDLKLIKSYAFVFYIFVLFILIVVFFIGFVGHGAKRWISLGFFNIQPSEFMKLAIILVLAAYFDEYIKSSKYNFNDLYLPLALILIPAVLIIKQPDLGTALIILIVGFGIILSVGVKKTFLIKSIIFLLIAAPFFWSLLKNYQKERLIAFINPYLSPHTFGYHIIQSEIAVGSGGIFGKTAAKATQTVLNFLPENHTDFIFAAFSEQWGFVSAVVLISLYVFIIFRCLSFIDVASSIFEKIVVIGVTIMLSVSMIFNIGMTIGLLPVVGVPLPFVSYGGSAVITNFIAIGILLNIKIKNQIYR</sequence>
<dbReference type="Proteomes" id="UP000194141">
    <property type="component" value="Unassembled WGS sequence"/>
</dbReference>
<evidence type="ECO:0000256" key="7">
    <source>
        <dbReference type="ARBA" id="ARBA00022984"/>
    </source>
</evidence>
<proteinExistence type="predicted"/>
<evidence type="ECO:0000256" key="12">
    <source>
        <dbReference type="ARBA" id="ARBA00033270"/>
    </source>
</evidence>
<keyword evidence="7" id="KW-0573">Peptidoglycan synthesis</keyword>
<keyword evidence="10" id="KW-0961">Cell wall biogenesis/degradation</keyword>
<organism evidence="14 15">
    <name type="scientific">Desulfurella amilsii</name>
    <dbReference type="NCBI Taxonomy" id="1562698"/>
    <lineage>
        <taxon>Bacteria</taxon>
        <taxon>Pseudomonadati</taxon>
        <taxon>Campylobacterota</taxon>
        <taxon>Desulfurellia</taxon>
        <taxon>Desulfurellales</taxon>
        <taxon>Desulfurellaceae</taxon>
        <taxon>Desulfurella</taxon>
    </lineage>
</organism>
<dbReference type="PROSITE" id="PS00428">
    <property type="entry name" value="FTSW_RODA_SPOVE"/>
    <property type="match status" value="1"/>
</dbReference>
<name>A0A1X4XWB9_9BACT</name>
<dbReference type="RefSeq" id="WP_086034058.1">
    <property type="nucleotide sequence ID" value="NZ_MDSU01000018.1"/>
</dbReference>
<feature type="transmembrane region" description="Helical" evidence="13">
    <location>
        <begin position="335"/>
        <end position="356"/>
    </location>
</feature>
<evidence type="ECO:0000256" key="6">
    <source>
        <dbReference type="ARBA" id="ARBA00022960"/>
    </source>
</evidence>
<dbReference type="NCBIfam" id="TIGR02210">
    <property type="entry name" value="rodA_shape"/>
    <property type="match status" value="1"/>
</dbReference>
<feature type="transmembrane region" description="Helical" evidence="13">
    <location>
        <begin position="46"/>
        <end position="64"/>
    </location>
</feature>
<evidence type="ECO:0000256" key="13">
    <source>
        <dbReference type="SAM" id="Phobius"/>
    </source>
</evidence>
<feature type="transmembrane region" description="Helical" evidence="13">
    <location>
        <begin position="181"/>
        <end position="200"/>
    </location>
</feature>
<dbReference type="InterPro" id="IPR001182">
    <property type="entry name" value="FtsW/RodA"/>
</dbReference>
<dbReference type="InterPro" id="IPR018365">
    <property type="entry name" value="Cell_cycle_FtsW-rel_CS"/>
</dbReference>
<accession>A0A1X4XWB9</accession>
<evidence type="ECO:0000256" key="1">
    <source>
        <dbReference type="ARBA" id="ARBA00004141"/>
    </source>
</evidence>
<dbReference type="GO" id="GO:0016757">
    <property type="term" value="F:glycosyltransferase activity"/>
    <property type="evidence" value="ECO:0007669"/>
    <property type="project" value="UniProtKB-KW"/>
</dbReference>
<feature type="transmembrane region" description="Helical" evidence="13">
    <location>
        <begin position="269"/>
        <end position="290"/>
    </location>
</feature>
<keyword evidence="2" id="KW-1003">Cell membrane</keyword>
<evidence type="ECO:0000256" key="9">
    <source>
        <dbReference type="ARBA" id="ARBA00023136"/>
    </source>
</evidence>
<dbReference type="OrthoDB" id="9768187at2"/>
<keyword evidence="8 13" id="KW-1133">Transmembrane helix</keyword>
<evidence type="ECO:0000256" key="4">
    <source>
        <dbReference type="ARBA" id="ARBA00022679"/>
    </source>
</evidence>
<dbReference type="GO" id="GO:0071555">
    <property type="term" value="P:cell wall organization"/>
    <property type="evidence" value="ECO:0007669"/>
    <property type="project" value="UniProtKB-KW"/>
</dbReference>
<evidence type="ECO:0000256" key="5">
    <source>
        <dbReference type="ARBA" id="ARBA00022692"/>
    </source>
</evidence>
<keyword evidence="6" id="KW-0133">Cell shape</keyword>
<dbReference type="GO" id="GO:0009252">
    <property type="term" value="P:peptidoglycan biosynthetic process"/>
    <property type="evidence" value="ECO:0007669"/>
    <property type="project" value="UniProtKB-KW"/>
</dbReference>
<protein>
    <recommendedName>
        <fullName evidence="12">Cell wall polymerase</fullName>
    </recommendedName>
    <alternativeName>
        <fullName evidence="11">Peptidoglycan polymerase</fullName>
    </alternativeName>
</protein>
<dbReference type="PANTHER" id="PTHR30474">
    <property type="entry name" value="CELL CYCLE PROTEIN"/>
    <property type="match status" value="1"/>
</dbReference>
<feature type="transmembrane region" description="Helical" evidence="13">
    <location>
        <begin position="111"/>
        <end position="128"/>
    </location>
</feature>
<keyword evidence="4" id="KW-0808">Transferase</keyword>
<comment type="caution">
    <text evidence="14">The sequence shown here is derived from an EMBL/GenBank/DDBJ whole genome shotgun (WGS) entry which is preliminary data.</text>
</comment>
<feature type="transmembrane region" description="Helical" evidence="13">
    <location>
        <begin position="302"/>
        <end position="329"/>
    </location>
</feature>
<evidence type="ECO:0000256" key="11">
    <source>
        <dbReference type="ARBA" id="ARBA00032370"/>
    </source>
</evidence>
<evidence type="ECO:0000256" key="3">
    <source>
        <dbReference type="ARBA" id="ARBA00022676"/>
    </source>
</evidence>
<feature type="transmembrane region" description="Helical" evidence="13">
    <location>
        <begin position="159"/>
        <end position="176"/>
    </location>
</feature>
<dbReference type="AlphaFoldDB" id="A0A1X4XWB9"/>
<keyword evidence="5 13" id="KW-0812">Transmembrane</keyword>
<keyword evidence="3" id="KW-0328">Glycosyltransferase</keyword>
<evidence type="ECO:0000313" key="14">
    <source>
        <dbReference type="EMBL" id="OSS41832.1"/>
    </source>
</evidence>
<keyword evidence="9 13" id="KW-0472">Membrane</keyword>